<dbReference type="GO" id="GO:0009617">
    <property type="term" value="P:response to bacterium"/>
    <property type="evidence" value="ECO:0007669"/>
    <property type="project" value="TreeGrafter"/>
</dbReference>
<evidence type="ECO:0000256" key="4">
    <source>
        <dbReference type="ARBA" id="ARBA00022859"/>
    </source>
</evidence>
<evidence type="ECO:0000256" key="7">
    <source>
        <dbReference type="ARBA" id="ARBA00023180"/>
    </source>
</evidence>
<feature type="signal peptide" evidence="10">
    <location>
        <begin position="1"/>
        <end position="17"/>
    </location>
</feature>
<keyword evidence="12" id="KW-1185">Reference proteome</keyword>
<accession>A0A2D0QII3</accession>
<dbReference type="InterPro" id="IPR013783">
    <property type="entry name" value="Ig-like_fold"/>
</dbReference>
<keyword evidence="7" id="KW-0325">Glycoprotein</keyword>
<dbReference type="PANTHER" id="PTHR19433:SF133">
    <property type="entry name" value="IMMUNE-TYPE RECEPTOR 5 PRECURSOR-RELATED"/>
    <property type="match status" value="1"/>
</dbReference>
<keyword evidence="5 9" id="KW-0472">Membrane</keyword>
<evidence type="ECO:0000313" key="13">
    <source>
        <dbReference type="RefSeq" id="XP_017318228.2"/>
    </source>
</evidence>
<dbReference type="GO" id="GO:0002376">
    <property type="term" value="P:immune system process"/>
    <property type="evidence" value="ECO:0007669"/>
    <property type="project" value="UniProtKB-KW"/>
</dbReference>
<evidence type="ECO:0000256" key="5">
    <source>
        <dbReference type="ARBA" id="ARBA00023136"/>
    </source>
</evidence>
<dbReference type="Gene3D" id="2.60.40.10">
    <property type="entry name" value="Immunoglobulins"/>
    <property type="match status" value="1"/>
</dbReference>
<name>A0A2D0QII3_ICTPU</name>
<feature type="chain" id="PRO_5039928792" evidence="10">
    <location>
        <begin position="18"/>
        <end position="250"/>
    </location>
</feature>
<dbReference type="PANTHER" id="PTHR19433">
    <property type="entry name" value="T-CELL RECEPTOR ALPHA CHAIN V REGION-RELATED"/>
    <property type="match status" value="1"/>
</dbReference>
<evidence type="ECO:0000256" key="10">
    <source>
        <dbReference type="SAM" id="SignalP"/>
    </source>
</evidence>
<proteinExistence type="predicted"/>
<keyword evidence="4" id="KW-0391">Immunity</keyword>
<keyword evidence="6" id="KW-1015">Disulfide bond</keyword>
<sequence>MITLFVALYSLFSLCTAVNTSDIKELHVKTVKRGENVTMECSMSKVKDKNKLAWYRQSFGKVPQYFVRYYSSNSGYKFAEGFKDSRFSMTVNDQKFDLNIIGTREDDGGEYFCGEVEGNTIKFTSGTRLQFEGEEMKHCPTPGTVNNNTDSVTRSNEGSKSSDGEGDTFWIIVLTTSIIISLIVIVFLLGVLYKNQRKGASSRNHQTPTNQADDEDVLNYAAVSFAKKPSSSRTSRDKSHEDVYAQVKIK</sequence>
<dbReference type="SUPFAM" id="SSF48726">
    <property type="entry name" value="Immunoglobulin"/>
    <property type="match status" value="1"/>
</dbReference>
<comment type="subcellular location">
    <subcellularLocation>
        <location evidence="1">Cell membrane</location>
    </subcellularLocation>
</comment>
<evidence type="ECO:0000259" key="11">
    <source>
        <dbReference type="PROSITE" id="PS50835"/>
    </source>
</evidence>
<feature type="domain" description="Ig-like" evidence="11">
    <location>
        <begin position="31"/>
        <end position="113"/>
    </location>
</feature>
<dbReference type="PROSITE" id="PS50835">
    <property type="entry name" value="IG_LIKE"/>
    <property type="match status" value="1"/>
</dbReference>
<gene>
    <name evidence="13" type="primary">LOC108262065</name>
</gene>
<dbReference type="InterPro" id="IPR036179">
    <property type="entry name" value="Ig-like_dom_sf"/>
</dbReference>
<feature type="compositionally biased region" description="Basic and acidic residues" evidence="8">
    <location>
        <begin position="234"/>
        <end position="243"/>
    </location>
</feature>
<reference evidence="13" key="2">
    <citation type="submission" date="2025-08" db="UniProtKB">
        <authorList>
            <consortium name="RefSeq"/>
        </authorList>
    </citation>
    <scope>IDENTIFICATION</scope>
    <source>
        <tissue evidence="13">Blood</tissue>
    </source>
</reference>
<evidence type="ECO:0000256" key="8">
    <source>
        <dbReference type="SAM" id="MobiDB-lite"/>
    </source>
</evidence>
<dbReference type="InterPro" id="IPR052051">
    <property type="entry name" value="TCR_complex_component"/>
</dbReference>
<dbReference type="AlphaFoldDB" id="A0A2D0QII3"/>
<dbReference type="InterPro" id="IPR013106">
    <property type="entry name" value="Ig_V-set"/>
</dbReference>
<keyword evidence="9" id="KW-1133">Transmembrane helix</keyword>
<evidence type="ECO:0000256" key="3">
    <source>
        <dbReference type="ARBA" id="ARBA00022729"/>
    </source>
</evidence>
<dbReference type="OrthoDB" id="8857223at2759"/>
<keyword evidence="3 10" id="KW-0732">Signal</keyword>
<reference evidence="12" key="1">
    <citation type="journal article" date="2016" name="Nat. Commun.">
        <title>The channel catfish genome sequence provides insights into the evolution of scale formation in teleosts.</title>
        <authorList>
            <person name="Liu Z."/>
            <person name="Liu S."/>
            <person name="Yao J."/>
            <person name="Bao L."/>
            <person name="Zhang J."/>
            <person name="Li Y."/>
            <person name="Jiang C."/>
            <person name="Sun L."/>
            <person name="Wang R."/>
            <person name="Zhang Y."/>
            <person name="Zhou T."/>
            <person name="Zeng Q."/>
            <person name="Fu Q."/>
            <person name="Gao S."/>
            <person name="Li N."/>
            <person name="Koren S."/>
            <person name="Jiang Y."/>
            <person name="Zimin A."/>
            <person name="Xu P."/>
            <person name="Phillippy A.M."/>
            <person name="Geng X."/>
            <person name="Song L."/>
            <person name="Sun F."/>
            <person name="Li C."/>
            <person name="Wang X."/>
            <person name="Chen A."/>
            <person name="Jin Y."/>
            <person name="Yuan Z."/>
            <person name="Yang Y."/>
            <person name="Tan S."/>
            <person name="Peatman E."/>
            <person name="Lu J."/>
            <person name="Qin Z."/>
            <person name="Dunham R."/>
            <person name="Li Z."/>
            <person name="Sonstegard T."/>
            <person name="Feng J."/>
            <person name="Danzmann R.G."/>
            <person name="Schroeder S."/>
            <person name="Scheffler B."/>
            <person name="Duke M.V."/>
            <person name="Ballard L."/>
            <person name="Kucuktas H."/>
            <person name="Kaltenboeck L."/>
            <person name="Liu H."/>
            <person name="Armbruster J."/>
            <person name="Xie Y."/>
            <person name="Kirby M.L."/>
            <person name="Tian Y."/>
            <person name="Flanagan M.E."/>
            <person name="Mu W."/>
            <person name="Waldbieser G.C."/>
        </authorList>
    </citation>
    <scope>NUCLEOTIDE SEQUENCE [LARGE SCALE GENOMIC DNA]</scope>
    <source>
        <strain evidence="12">SDA103</strain>
    </source>
</reference>
<evidence type="ECO:0000256" key="1">
    <source>
        <dbReference type="ARBA" id="ARBA00004236"/>
    </source>
</evidence>
<dbReference type="InterPro" id="IPR007110">
    <property type="entry name" value="Ig-like_dom"/>
</dbReference>
<dbReference type="Proteomes" id="UP000221080">
    <property type="component" value="Chromosome 25"/>
</dbReference>
<dbReference type="GO" id="GO:0005886">
    <property type="term" value="C:plasma membrane"/>
    <property type="evidence" value="ECO:0007669"/>
    <property type="project" value="UniProtKB-SubCell"/>
</dbReference>
<keyword evidence="2" id="KW-1003">Cell membrane</keyword>
<feature type="region of interest" description="Disordered" evidence="8">
    <location>
        <begin position="227"/>
        <end position="250"/>
    </location>
</feature>
<dbReference type="SMART" id="SM00409">
    <property type="entry name" value="IG"/>
    <property type="match status" value="1"/>
</dbReference>
<feature type="compositionally biased region" description="Polar residues" evidence="8">
    <location>
        <begin position="143"/>
        <end position="161"/>
    </location>
</feature>
<evidence type="ECO:0000256" key="9">
    <source>
        <dbReference type="SAM" id="Phobius"/>
    </source>
</evidence>
<dbReference type="InterPro" id="IPR003599">
    <property type="entry name" value="Ig_sub"/>
</dbReference>
<dbReference type="RefSeq" id="XP_017318228.2">
    <property type="nucleotide sequence ID" value="XM_017462739.3"/>
</dbReference>
<evidence type="ECO:0000256" key="6">
    <source>
        <dbReference type="ARBA" id="ARBA00023157"/>
    </source>
</evidence>
<protein>
    <submittedName>
        <fullName evidence="13">Uncharacterized protein LOC108262065</fullName>
    </submittedName>
</protein>
<keyword evidence="9" id="KW-0812">Transmembrane</keyword>
<dbReference type="KEGG" id="ipu:108262065"/>
<evidence type="ECO:0000313" key="12">
    <source>
        <dbReference type="Proteomes" id="UP000221080"/>
    </source>
</evidence>
<feature type="region of interest" description="Disordered" evidence="8">
    <location>
        <begin position="134"/>
        <end position="164"/>
    </location>
</feature>
<organism evidence="12 13">
    <name type="scientific">Ictalurus punctatus</name>
    <name type="common">Channel catfish</name>
    <name type="synonym">Silurus punctatus</name>
    <dbReference type="NCBI Taxonomy" id="7998"/>
    <lineage>
        <taxon>Eukaryota</taxon>
        <taxon>Metazoa</taxon>
        <taxon>Chordata</taxon>
        <taxon>Craniata</taxon>
        <taxon>Vertebrata</taxon>
        <taxon>Euteleostomi</taxon>
        <taxon>Actinopterygii</taxon>
        <taxon>Neopterygii</taxon>
        <taxon>Teleostei</taxon>
        <taxon>Ostariophysi</taxon>
        <taxon>Siluriformes</taxon>
        <taxon>Ictaluridae</taxon>
        <taxon>Ictalurus</taxon>
    </lineage>
</organism>
<dbReference type="Pfam" id="PF07686">
    <property type="entry name" value="V-set"/>
    <property type="match status" value="1"/>
</dbReference>
<feature type="transmembrane region" description="Helical" evidence="9">
    <location>
        <begin position="169"/>
        <end position="193"/>
    </location>
</feature>
<evidence type="ECO:0000256" key="2">
    <source>
        <dbReference type="ARBA" id="ARBA00022475"/>
    </source>
</evidence>
<dbReference type="CDD" id="cd00099">
    <property type="entry name" value="IgV"/>
    <property type="match status" value="1"/>
</dbReference>
<dbReference type="GeneID" id="108262065"/>